<dbReference type="Proteomes" id="UP000030641">
    <property type="component" value="Unassembled WGS sequence"/>
</dbReference>
<accession>A0A074YCK8</accession>
<evidence type="ECO:0000313" key="3">
    <source>
        <dbReference type="Proteomes" id="UP000030641"/>
    </source>
</evidence>
<sequence>MSALLPLNRHVKGASKNADPETPAPSVQALQRAYNSSLLELVEKGNKDRKVKAQQRQKDGLNNLDYGKTPFGEDMVIVRKFSRILAHVPLAKFKKWAPEIYKDLDRVDQQYQQQGLKILVFQPKCYVSGIGLKQWAIWLSTQNIKKSLGGSMASFDTILDALNIAYALQHNDYHDAIMDYAAYRLCLGFRENLFTVHKGVDKDIQASLRQLAQVFTPSSANSMLEKLFKVLVLHYDVDGVMARDVYPSAINDHVTAQVFGYWQHKDEEALPRDPVKFERLEEWCKPYHLHSKEEVCWIIKKSLDDKC</sequence>
<organism evidence="2 3">
    <name type="scientific">Aureobasidium subglaciale (strain EXF-2481)</name>
    <name type="common">Aureobasidium pullulans var. subglaciale</name>
    <dbReference type="NCBI Taxonomy" id="1043005"/>
    <lineage>
        <taxon>Eukaryota</taxon>
        <taxon>Fungi</taxon>
        <taxon>Dikarya</taxon>
        <taxon>Ascomycota</taxon>
        <taxon>Pezizomycotina</taxon>
        <taxon>Dothideomycetes</taxon>
        <taxon>Dothideomycetidae</taxon>
        <taxon>Dothideales</taxon>
        <taxon>Saccotheciaceae</taxon>
        <taxon>Aureobasidium</taxon>
    </lineage>
</organism>
<dbReference type="EMBL" id="KL584774">
    <property type="protein sequence ID" value="KEQ91872.1"/>
    <property type="molecule type" value="Genomic_DNA"/>
</dbReference>
<dbReference type="InParanoid" id="A0A074YCK8"/>
<dbReference type="AlphaFoldDB" id="A0A074YCK8"/>
<protein>
    <submittedName>
        <fullName evidence="2">Uncharacterized protein</fullName>
    </submittedName>
</protein>
<keyword evidence="3" id="KW-1185">Reference proteome</keyword>
<evidence type="ECO:0000313" key="2">
    <source>
        <dbReference type="EMBL" id="KEQ91872.1"/>
    </source>
</evidence>
<dbReference type="GeneID" id="25364673"/>
<reference evidence="2 3" key="1">
    <citation type="journal article" date="2014" name="BMC Genomics">
        <title>Genome sequencing of four Aureobasidium pullulans varieties: biotechnological potential, stress tolerance, and description of new species.</title>
        <authorList>
            <person name="Gostin Ar C."/>
            <person name="Ohm R.A."/>
            <person name="Kogej T."/>
            <person name="Sonjak S."/>
            <person name="Turk M."/>
            <person name="Zajc J."/>
            <person name="Zalar P."/>
            <person name="Grube M."/>
            <person name="Sun H."/>
            <person name="Han J."/>
            <person name="Sharma A."/>
            <person name="Chiniquy J."/>
            <person name="Ngan C.Y."/>
            <person name="Lipzen A."/>
            <person name="Barry K."/>
            <person name="Grigoriev I.V."/>
            <person name="Gunde-Cimerman N."/>
        </authorList>
    </citation>
    <scope>NUCLEOTIDE SEQUENCE [LARGE SCALE GENOMIC DNA]</scope>
    <source>
        <strain evidence="2 3">EXF-2481</strain>
    </source>
</reference>
<name>A0A074YCK8_AURSE</name>
<feature type="region of interest" description="Disordered" evidence="1">
    <location>
        <begin position="1"/>
        <end position="25"/>
    </location>
</feature>
<dbReference type="OrthoDB" id="10288388at2759"/>
<proteinExistence type="predicted"/>
<dbReference type="HOGENOM" id="CLU_906097_0_0_1"/>
<gene>
    <name evidence="2" type="ORF">AUEXF2481DRAFT_32617</name>
</gene>
<dbReference type="RefSeq" id="XP_013340363.1">
    <property type="nucleotide sequence ID" value="XM_013484909.1"/>
</dbReference>
<evidence type="ECO:0000256" key="1">
    <source>
        <dbReference type="SAM" id="MobiDB-lite"/>
    </source>
</evidence>